<keyword evidence="1" id="KW-0472">Membrane</keyword>
<feature type="transmembrane region" description="Helical" evidence="1">
    <location>
        <begin position="75"/>
        <end position="96"/>
    </location>
</feature>
<keyword evidence="3" id="KW-1185">Reference proteome</keyword>
<evidence type="ECO:0000313" key="2">
    <source>
        <dbReference type="EMBL" id="GGB20583.1"/>
    </source>
</evidence>
<dbReference type="Pfam" id="PF11168">
    <property type="entry name" value="DUF2955"/>
    <property type="match status" value="1"/>
</dbReference>
<dbReference type="InterPro" id="IPR016926">
    <property type="entry name" value="UCP029594"/>
</dbReference>
<protein>
    <submittedName>
        <fullName evidence="2">1,4-alpha-glucan-branching protein</fullName>
    </submittedName>
</protein>
<feature type="transmembrane region" description="Helical" evidence="1">
    <location>
        <begin position="308"/>
        <end position="334"/>
    </location>
</feature>
<reference evidence="3" key="1">
    <citation type="journal article" date="2019" name="Int. J. Syst. Evol. Microbiol.">
        <title>The Global Catalogue of Microorganisms (GCM) 10K type strain sequencing project: providing services to taxonomists for standard genome sequencing and annotation.</title>
        <authorList>
            <consortium name="The Broad Institute Genomics Platform"/>
            <consortium name="The Broad Institute Genome Sequencing Center for Infectious Disease"/>
            <person name="Wu L."/>
            <person name="Ma J."/>
        </authorList>
    </citation>
    <scope>NUCLEOTIDE SEQUENCE [LARGE SCALE GENOMIC DNA]</scope>
    <source>
        <strain evidence="3">CGMCC 1.10131</strain>
    </source>
</reference>
<evidence type="ECO:0000256" key="1">
    <source>
        <dbReference type="SAM" id="Phobius"/>
    </source>
</evidence>
<comment type="caution">
    <text evidence="2">The sequence shown here is derived from an EMBL/GenBank/DDBJ whole genome shotgun (WGS) entry which is preliminary data.</text>
</comment>
<feature type="transmembrane region" description="Helical" evidence="1">
    <location>
        <begin position="259"/>
        <end position="276"/>
    </location>
</feature>
<organism evidence="2 3">
    <name type="scientific">Agarivorans gilvus</name>
    <dbReference type="NCBI Taxonomy" id="680279"/>
    <lineage>
        <taxon>Bacteria</taxon>
        <taxon>Pseudomonadati</taxon>
        <taxon>Pseudomonadota</taxon>
        <taxon>Gammaproteobacteria</taxon>
        <taxon>Alteromonadales</taxon>
        <taxon>Alteromonadaceae</taxon>
        <taxon>Agarivorans</taxon>
    </lineage>
</organism>
<feature type="transmembrane region" description="Helical" evidence="1">
    <location>
        <begin position="235"/>
        <end position="253"/>
    </location>
</feature>
<dbReference type="RefSeq" id="WP_055734521.1">
    <property type="nucleotide sequence ID" value="NZ_BMDY01000035.1"/>
</dbReference>
<dbReference type="EMBL" id="BMDY01000035">
    <property type="protein sequence ID" value="GGB20583.1"/>
    <property type="molecule type" value="Genomic_DNA"/>
</dbReference>
<feature type="transmembrane region" description="Helical" evidence="1">
    <location>
        <begin position="108"/>
        <end position="127"/>
    </location>
</feature>
<feature type="transmembrane region" description="Helical" evidence="1">
    <location>
        <begin position="283"/>
        <end position="302"/>
    </location>
</feature>
<keyword evidence="1" id="KW-1133">Transmembrane helix</keyword>
<dbReference type="Proteomes" id="UP000651977">
    <property type="component" value="Unassembled WGS sequence"/>
</dbReference>
<dbReference type="PIRSF" id="PIRSF029594">
    <property type="entry name" value="UCP029594"/>
    <property type="match status" value="1"/>
</dbReference>
<feature type="transmembrane region" description="Helical" evidence="1">
    <location>
        <begin position="209"/>
        <end position="228"/>
    </location>
</feature>
<feature type="transmembrane region" description="Helical" evidence="1">
    <location>
        <begin position="139"/>
        <end position="158"/>
    </location>
</feature>
<name>A0ABQ1I7E6_9ALTE</name>
<gene>
    <name evidence="2" type="ORF">GCM10007414_37510</name>
</gene>
<dbReference type="InterPro" id="IPR022604">
    <property type="entry name" value="DUF2955"/>
</dbReference>
<feature type="transmembrane region" description="Helical" evidence="1">
    <location>
        <begin position="186"/>
        <end position="203"/>
    </location>
</feature>
<accession>A0ABQ1I7E6</accession>
<proteinExistence type="predicted"/>
<sequence length="347" mass="37666">MQLWHQPLTENAMRRGLRVSLGASFGFVFCKFFELDFGVFFVVTPILLLGAVAKINANIVRQSLAAAVVSGLEVGLLAAIFSSHPLLMTMLAFLLFVYKFACMSGGSLFLFGSTGVLNLSIMLHFASYSSADLNGMIAVNIWANVVALLIALALVHVIPDRPVSPKPAAAPAAPVPKPGHRRRHEALLGATVATLSFVVFQVFNLNDSLSAQATTLLLLFPLHWNGALSYARKRVMGVTLGVTFGVASQLLLYNWSDQLLLVSLLLWIGLLMFSYVHAKEGGVPGLGFGGLTTLGILFGQYLSPNQDIIFSALYRVSSIVVAVIITLFVCYLVHRILNRFEATRFGY</sequence>
<keyword evidence="1" id="KW-0812">Transmembrane</keyword>
<evidence type="ECO:0000313" key="3">
    <source>
        <dbReference type="Proteomes" id="UP000651977"/>
    </source>
</evidence>